<sequence length="343" mass="38061">MIAQFQAERDALAQGAMTQLQDSYRRVYLGLKREQDALLAQIVARRTAGQEVSAAWLRRQQNYKRLLRETEDQIQRYAAVIEDAVGRGQYAQAMLAQAQAEQLVQAALGGFPPEFQAQIMGTFNRMPKEAIEAMVAALQADSPLVTQTLASFGKDAAKGVGDALLKNILAGRHPYATAREMVKAWGVSLTRAMTISRTEHLRAHRMATLAGYRNNEHIVRGWIWYASLEPNTCLGCMAMHGTRHPLTETLDDHPNGGCAMIPITPSWEELGFTDMPETRLDIPTGESWFGKLTETAQRGYMGDTLYEGWKAGSFDFSQLAKETHNLAWGRTITQAAIKDVMGA</sequence>
<organism evidence="3">
    <name type="scientific">viral metagenome</name>
    <dbReference type="NCBI Taxonomy" id="1070528"/>
    <lineage>
        <taxon>unclassified sequences</taxon>
        <taxon>metagenomes</taxon>
        <taxon>organismal metagenomes</taxon>
    </lineage>
</organism>
<name>A0A6H1ZC49_9ZZZZ</name>
<evidence type="ECO:0000256" key="1">
    <source>
        <dbReference type="SAM" id="Coils"/>
    </source>
</evidence>
<evidence type="ECO:0000313" key="3">
    <source>
        <dbReference type="EMBL" id="QJA45483.1"/>
    </source>
</evidence>
<feature type="coiled-coil region" evidence="1">
    <location>
        <begin position="60"/>
        <end position="87"/>
    </location>
</feature>
<dbReference type="AlphaFoldDB" id="A0A6H1ZC49"/>
<dbReference type="EMBL" id="MT144607">
    <property type="protein sequence ID" value="QJH94859.1"/>
    <property type="molecule type" value="Genomic_DNA"/>
</dbReference>
<protein>
    <submittedName>
        <fullName evidence="3">Putative capsid morphogenesis protein</fullName>
    </submittedName>
</protein>
<reference evidence="3" key="1">
    <citation type="submission" date="2020-03" db="EMBL/GenBank/DDBJ databases">
        <title>The deep terrestrial virosphere.</title>
        <authorList>
            <person name="Holmfeldt K."/>
            <person name="Nilsson E."/>
            <person name="Simone D."/>
            <person name="Lopez-Fernandez M."/>
            <person name="Wu X."/>
            <person name="de Brujin I."/>
            <person name="Lundin D."/>
            <person name="Andersson A."/>
            <person name="Bertilsson S."/>
            <person name="Dopson M."/>
        </authorList>
    </citation>
    <scope>NUCLEOTIDE SEQUENCE</scope>
    <source>
        <strain evidence="3">TM448A00243</strain>
        <strain evidence="4">TM448B00304</strain>
    </source>
</reference>
<proteinExistence type="predicted"/>
<dbReference type="InterPro" id="IPR006528">
    <property type="entry name" value="Phage_head_morphogenesis_dom"/>
</dbReference>
<evidence type="ECO:0000259" key="2">
    <source>
        <dbReference type="Pfam" id="PF04233"/>
    </source>
</evidence>
<dbReference type="EMBL" id="MT143991">
    <property type="protein sequence ID" value="QJA45483.1"/>
    <property type="molecule type" value="Genomic_DNA"/>
</dbReference>
<feature type="domain" description="Phage head morphogenesis" evidence="2">
    <location>
        <begin position="159"/>
        <end position="250"/>
    </location>
</feature>
<evidence type="ECO:0000313" key="4">
    <source>
        <dbReference type="EMBL" id="QJH94859.1"/>
    </source>
</evidence>
<keyword evidence="1" id="KW-0175">Coiled coil</keyword>
<gene>
    <name evidence="3" type="ORF">TM448A00243_0032</name>
    <name evidence="4" type="ORF">TM448B00304_0038</name>
</gene>
<accession>A0A6H1ZC49</accession>
<dbReference type="Pfam" id="PF04233">
    <property type="entry name" value="Phage_Mu_F"/>
    <property type="match status" value="1"/>
</dbReference>